<dbReference type="Pfam" id="PF20444">
    <property type="entry name" value="DUF6703"/>
    <property type="match status" value="1"/>
</dbReference>
<keyword evidence="1" id="KW-0472">Membrane</keyword>
<keyword evidence="1" id="KW-1133">Transmembrane helix</keyword>
<evidence type="ECO:0000313" key="2">
    <source>
        <dbReference type="EMBL" id="MFC5287551.1"/>
    </source>
</evidence>
<feature type="transmembrane region" description="Helical" evidence="1">
    <location>
        <begin position="46"/>
        <end position="66"/>
    </location>
</feature>
<dbReference type="RefSeq" id="WP_378246642.1">
    <property type="nucleotide sequence ID" value="NZ_JBHSKF010000004.1"/>
</dbReference>
<sequence>MARGRSMKSPLLPGSGPLARVSPLLAFLVVIALFTTGVLVKGTLGAALLLLLAAGVAVLLAATWRVLEPGQRVGRVLVLGVLVAVAVSVL</sequence>
<keyword evidence="1" id="KW-0812">Transmembrane</keyword>
<comment type="caution">
    <text evidence="2">The sequence shown here is derived from an EMBL/GenBank/DDBJ whole genome shotgun (WGS) entry which is preliminary data.</text>
</comment>
<protein>
    <submittedName>
        <fullName evidence="2">DUF6703 family protein</fullName>
    </submittedName>
</protein>
<accession>A0ABW0EN33</accession>
<dbReference type="EMBL" id="JBHSKF010000004">
    <property type="protein sequence ID" value="MFC5287551.1"/>
    <property type="molecule type" value="Genomic_DNA"/>
</dbReference>
<keyword evidence="3" id="KW-1185">Reference proteome</keyword>
<name>A0ABW0EN33_9PSEU</name>
<reference evidence="3" key="1">
    <citation type="journal article" date="2019" name="Int. J. Syst. Evol. Microbiol.">
        <title>The Global Catalogue of Microorganisms (GCM) 10K type strain sequencing project: providing services to taxonomists for standard genome sequencing and annotation.</title>
        <authorList>
            <consortium name="The Broad Institute Genomics Platform"/>
            <consortium name="The Broad Institute Genome Sequencing Center for Infectious Disease"/>
            <person name="Wu L."/>
            <person name="Ma J."/>
        </authorList>
    </citation>
    <scope>NUCLEOTIDE SEQUENCE [LARGE SCALE GENOMIC DNA]</scope>
    <source>
        <strain evidence="3">CCUG 59778</strain>
    </source>
</reference>
<proteinExistence type="predicted"/>
<evidence type="ECO:0000256" key="1">
    <source>
        <dbReference type="SAM" id="Phobius"/>
    </source>
</evidence>
<organism evidence="2 3">
    <name type="scientific">Actinokineospora guangxiensis</name>
    <dbReference type="NCBI Taxonomy" id="1490288"/>
    <lineage>
        <taxon>Bacteria</taxon>
        <taxon>Bacillati</taxon>
        <taxon>Actinomycetota</taxon>
        <taxon>Actinomycetes</taxon>
        <taxon>Pseudonocardiales</taxon>
        <taxon>Pseudonocardiaceae</taxon>
        <taxon>Actinokineospora</taxon>
    </lineage>
</organism>
<gene>
    <name evidence="2" type="ORF">ACFPM7_10855</name>
</gene>
<evidence type="ECO:0000313" key="3">
    <source>
        <dbReference type="Proteomes" id="UP001596157"/>
    </source>
</evidence>
<feature type="transmembrane region" description="Helical" evidence="1">
    <location>
        <begin position="21"/>
        <end position="40"/>
    </location>
</feature>
<dbReference type="InterPro" id="IPR046549">
    <property type="entry name" value="DUF6703"/>
</dbReference>
<feature type="transmembrane region" description="Helical" evidence="1">
    <location>
        <begin position="73"/>
        <end position="89"/>
    </location>
</feature>
<dbReference type="Proteomes" id="UP001596157">
    <property type="component" value="Unassembled WGS sequence"/>
</dbReference>